<dbReference type="Proteomes" id="UP000265520">
    <property type="component" value="Unassembled WGS sequence"/>
</dbReference>
<dbReference type="EMBL" id="LXQA010039830">
    <property type="protein sequence ID" value="MCH99262.1"/>
    <property type="molecule type" value="Genomic_DNA"/>
</dbReference>
<sequence>MNWSNKSWELLEEKLLYRVLVVEASLRLVKYDEEHSERLEFGCCTGRTIRRQIDNELKVEFLFGGHFGGNIGWSFRRVRSESGRSRSAVERMWPLWNGGAVGISNESHYDAWMQMEAVVGKLRRRCASRVGEPSDARRRLCECWIP</sequence>
<dbReference type="AlphaFoldDB" id="A0A392NHK0"/>
<evidence type="ECO:0000313" key="2">
    <source>
        <dbReference type="Proteomes" id="UP000265520"/>
    </source>
</evidence>
<keyword evidence="2" id="KW-1185">Reference proteome</keyword>
<evidence type="ECO:0000313" key="1">
    <source>
        <dbReference type="EMBL" id="MCH99262.1"/>
    </source>
</evidence>
<protein>
    <submittedName>
        <fullName evidence="1">Uncharacterized protein</fullName>
    </submittedName>
</protein>
<accession>A0A392NHK0</accession>
<reference evidence="1 2" key="1">
    <citation type="journal article" date="2018" name="Front. Plant Sci.">
        <title>Red Clover (Trifolium pratense) and Zigzag Clover (T. medium) - A Picture of Genomic Similarities and Differences.</title>
        <authorList>
            <person name="Dluhosova J."/>
            <person name="Istvanek J."/>
            <person name="Nedelnik J."/>
            <person name="Repkova J."/>
        </authorList>
    </citation>
    <scope>NUCLEOTIDE SEQUENCE [LARGE SCALE GENOMIC DNA]</scope>
    <source>
        <strain evidence="2">cv. 10/8</strain>
        <tissue evidence="1">Leaf</tissue>
    </source>
</reference>
<proteinExistence type="predicted"/>
<name>A0A392NHK0_9FABA</name>
<comment type="caution">
    <text evidence="1">The sequence shown here is derived from an EMBL/GenBank/DDBJ whole genome shotgun (WGS) entry which is preliminary data.</text>
</comment>
<organism evidence="1 2">
    <name type="scientific">Trifolium medium</name>
    <dbReference type="NCBI Taxonomy" id="97028"/>
    <lineage>
        <taxon>Eukaryota</taxon>
        <taxon>Viridiplantae</taxon>
        <taxon>Streptophyta</taxon>
        <taxon>Embryophyta</taxon>
        <taxon>Tracheophyta</taxon>
        <taxon>Spermatophyta</taxon>
        <taxon>Magnoliopsida</taxon>
        <taxon>eudicotyledons</taxon>
        <taxon>Gunneridae</taxon>
        <taxon>Pentapetalae</taxon>
        <taxon>rosids</taxon>
        <taxon>fabids</taxon>
        <taxon>Fabales</taxon>
        <taxon>Fabaceae</taxon>
        <taxon>Papilionoideae</taxon>
        <taxon>50 kb inversion clade</taxon>
        <taxon>NPAAA clade</taxon>
        <taxon>Hologalegina</taxon>
        <taxon>IRL clade</taxon>
        <taxon>Trifolieae</taxon>
        <taxon>Trifolium</taxon>
    </lineage>
</organism>